<gene>
    <name evidence="11" type="ORF">PAC_06284</name>
</gene>
<dbReference type="OrthoDB" id="430354at2759"/>
<dbReference type="AlphaFoldDB" id="A0A1L7WUE9"/>
<dbReference type="SUPFAM" id="SSF53448">
    <property type="entry name" value="Nucleotide-diphospho-sugar transferases"/>
    <property type="match status" value="1"/>
</dbReference>
<keyword evidence="6" id="KW-0735">Signal-anchor</keyword>
<dbReference type="GO" id="GO:0046354">
    <property type="term" value="P:mannan biosynthetic process"/>
    <property type="evidence" value="ECO:0007669"/>
    <property type="project" value="TreeGrafter"/>
</dbReference>
<keyword evidence="8" id="KW-0333">Golgi apparatus</keyword>
<evidence type="ECO:0000256" key="8">
    <source>
        <dbReference type="ARBA" id="ARBA00023034"/>
    </source>
</evidence>
<evidence type="ECO:0000256" key="3">
    <source>
        <dbReference type="ARBA" id="ARBA00009105"/>
    </source>
</evidence>
<organism evidence="11 12">
    <name type="scientific">Phialocephala subalpina</name>
    <dbReference type="NCBI Taxonomy" id="576137"/>
    <lineage>
        <taxon>Eukaryota</taxon>
        <taxon>Fungi</taxon>
        <taxon>Dikarya</taxon>
        <taxon>Ascomycota</taxon>
        <taxon>Pezizomycotina</taxon>
        <taxon>Leotiomycetes</taxon>
        <taxon>Helotiales</taxon>
        <taxon>Mollisiaceae</taxon>
        <taxon>Phialocephala</taxon>
        <taxon>Phialocephala fortinii species complex</taxon>
    </lineage>
</organism>
<dbReference type="InterPro" id="IPR029044">
    <property type="entry name" value="Nucleotide-diphossugar_trans"/>
</dbReference>
<protein>
    <submittedName>
        <fullName evidence="11">Related to protein TTP1</fullName>
    </submittedName>
</protein>
<comment type="subcellular location">
    <subcellularLocation>
        <location evidence="1">Golgi apparatus membrane</location>
        <topology evidence="1">Single-pass type II membrane protein</topology>
    </subcellularLocation>
</comment>
<comment type="pathway">
    <text evidence="2">Protein modification; protein glycosylation.</text>
</comment>
<dbReference type="Proteomes" id="UP000184330">
    <property type="component" value="Unassembled WGS sequence"/>
</dbReference>
<dbReference type="EMBL" id="FJOG01000008">
    <property type="protein sequence ID" value="CZR56396.1"/>
    <property type="molecule type" value="Genomic_DNA"/>
</dbReference>
<evidence type="ECO:0000256" key="9">
    <source>
        <dbReference type="ARBA" id="ARBA00023136"/>
    </source>
</evidence>
<keyword evidence="5 10" id="KW-0812">Transmembrane</keyword>
<evidence type="ECO:0000313" key="12">
    <source>
        <dbReference type="Proteomes" id="UP000184330"/>
    </source>
</evidence>
<evidence type="ECO:0000256" key="10">
    <source>
        <dbReference type="SAM" id="Phobius"/>
    </source>
</evidence>
<evidence type="ECO:0000256" key="2">
    <source>
        <dbReference type="ARBA" id="ARBA00004922"/>
    </source>
</evidence>
<accession>A0A1L7WUE9</accession>
<reference evidence="11 12" key="1">
    <citation type="submission" date="2016-03" db="EMBL/GenBank/DDBJ databases">
        <authorList>
            <person name="Ploux O."/>
        </authorList>
    </citation>
    <scope>NUCLEOTIDE SEQUENCE [LARGE SCALE GENOMIC DNA]</scope>
    <source>
        <strain evidence="11 12">UAMH 11012</strain>
    </source>
</reference>
<evidence type="ECO:0000256" key="5">
    <source>
        <dbReference type="ARBA" id="ARBA00022692"/>
    </source>
</evidence>
<dbReference type="STRING" id="576137.A0A1L7WUE9"/>
<name>A0A1L7WUE9_9HELO</name>
<dbReference type="PANTHER" id="PTHR31646:SF1">
    <property type="entry name" value="ALPHA-1,2-MANNOSYLTRANSFERASE MNN2"/>
    <property type="match status" value="1"/>
</dbReference>
<dbReference type="Pfam" id="PF11051">
    <property type="entry name" value="Mannosyl_trans3"/>
    <property type="match status" value="2"/>
</dbReference>
<evidence type="ECO:0000256" key="4">
    <source>
        <dbReference type="ARBA" id="ARBA00022679"/>
    </source>
</evidence>
<evidence type="ECO:0000313" key="11">
    <source>
        <dbReference type="EMBL" id="CZR56396.1"/>
    </source>
</evidence>
<keyword evidence="7 10" id="KW-1133">Transmembrane helix</keyword>
<feature type="transmembrane region" description="Helical" evidence="10">
    <location>
        <begin position="12"/>
        <end position="35"/>
    </location>
</feature>
<proteinExistence type="inferred from homology"/>
<dbReference type="GO" id="GO:0000139">
    <property type="term" value="C:Golgi membrane"/>
    <property type="evidence" value="ECO:0007669"/>
    <property type="project" value="UniProtKB-SubCell"/>
</dbReference>
<dbReference type="PANTHER" id="PTHR31646">
    <property type="entry name" value="ALPHA-1,2-MANNOSYLTRANSFERASE MNN2"/>
    <property type="match status" value="1"/>
</dbReference>
<evidence type="ECO:0000256" key="7">
    <source>
        <dbReference type="ARBA" id="ARBA00022989"/>
    </source>
</evidence>
<dbReference type="InterPro" id="IPR022751">
    <property type="entry name" value="Alpha_mannosyltransferase"/>
</dbReference>
<keyword evidence="12" id="KW-1185">Reference proteome</keyword>
<evidence type="ECO:0000256" key="1">
    <source>
        <dbReference type="ARBA" id="ARBA00004323"/>
    </source>
</evidence>
<evidence type="ECO:0000256" key="6">
    <source>
        <dbReference type="ARBA" id="ARBA00022968"/>
    </source>
</evidence>
<keyword evidence="4" id="KW-0808">Transferase</keyword>
<keyword evidence="9 10" id="KW-0472">Membrane</keyword>
<sequence>MHFFTSTQPCHARNLIFFAFFVLVGLVFNYCYFLNDHSLSSISTSLPKIPKLSTDNLRLPPAVTEFTWFTPKSKFWHDFAPLLDSAKPKCEPAKLRTKAVTAGAVAGSTYNPVNLLEMSDEDVAGMKRQHALFLDLLSFSDLKLDFEHGTQGIVTTAGGAYFPVLLVSLLMLRRTGSTLPVEIFLQNDEEYEKLLCEDVFPKLNAKCVLLSSYLTSSRRKFHPHGYQLKILAILFSRFEDVLFLDADDFPVHPPESLFDSTVYKESGLVLWKDFWKPTFSPLFTNITSLDPSLLSSRATIEAGQMLVNRRKKGKMLMLASYYNIYGDWYYDLISQGGPGEGDKDTFVPAALVWNESFYTVDKSPEPLGQRGNGMAVLQFSAVDAHACDLAREANTNATTTETKMGEKEAGRREEDAVCEAAPFFIHASWPPKLNALHNVRDQRQWGSLENALSLFGVDVEKVAWGDMVEMACEGELISNSTTTEQEEDRRGQGLGTGKLEFWDWGEGNKTSTGVCAQTRNCFRNMFGEEYVFTDDGLDRDKSPGPNTELER</sequence>
<dbReference type="GO" id="GO:0000026">
    <property type="term" value="F:alpha-1,2-mannosyltransferase activity"/>
    <property type="evidence" value="ECO:0007669"/>
    <property type="project" value="TreeGrafter"/>
</dbReference>
<comment type="similarity">
    <text evidence="3">Belongs to the MNN1/MNT family.</text>
</comment>